<dbReference type="EMBL" id="CP015506">
    <property type="protein sequence ID" value="AND42622.1"/>
    <property type="molecule type" value="Genomic_DNA"/>
</dbReference>
<dbReference type="AlphaFoldDB" id="A0A160MGU9"/>
<protein>
    <submittedName>
        <fullName evidence="1">Uncharacterized protein</fullName>
    </submittedName>
</protein>
<proteinExistence type="predicted"/>
<dbReference type="eggNOG" id="ENOG5032AU9">
    <property type="taxonomic scope" value="Bacteria"/>
</dbReference>
<gene>
    <name evidence="1" type="ORF">A361_26900</name>
</gene>
<organism evidence="1 2">
    <name type="scientific">Cytobacillus oceanisediminis 2691</name>
    <dbReference type="NCBI Taxonomy" id="1196031"/>
    <lineage>
        <taxon>Bacteria</taxon>
        <taxon>Bacillati</taxon>
        <taxon>Bacillota</taxon>
        <taxon>Bacilli</taxon>
        <taxon>Bacillales</taxon>
        <taxon>Bacillaceae</taxon>
        <taxon>Cytobacillus</taxon>
    </lineage>
</organism>
<name>A0A160MGU9_9BACI</name>
<sequence>MQIYSGKLVIDLATIVESDEEKVMKNNAHEALSSELMQELRVILGAAGYLAGSVGATLEKVDNVSLSDHSIIKSFVEQSKKDVYQVYNKANRSTFRIE</sequence>
<dbReference type="KEGG" id="bon:A361_26900"/>
<reference evidence="1 2" key="1">
    <citation type="submission" date="2016-04" db="EMBL/GenBank/DDBJ databases">
        <title>Complete genome sequence of Bacillus oceanisediminis strain 2691.</title>
        <authorList>
            <person name="Jeong H."/>
            <person name="Kim H.J."/>
            <person name="Lee D.-W."/>
        </authorList>
    </citation>
    <scope>NUCLEOTIDE SEQUENCE [LARGE SCALE GENOMIC DNA]</scope>
    <source>
        <strain evidence="1 2">2691</strain>
    </source>
</reference>
<dbReference type="STRING" id="1196031.A361_26900"/>
<evidence type="ECO:0000313" key="2">
    <source>
        <dbReference type="Proteomes" id="UP000077856"/>
    </source>
</evidence>
<evidence type="ECO:0000313" key="1">
    <source>
        <dbReference type="EMBL" id="AND42622.1"/>
    </source>
</evidence>
<accession>A0A160MGU9</accession>
<dbReference type="Proteomes" id="UP000077856">
    <property type="component" value="Chromosome"/>
</dbReference>